<evidence type="ECO:0000259" key="1">
    <source>
        <dbReference type="Pfam" id="PF18739"/>
    </source>
</evidence>
<dbReference type="InterPro" id="IPR041223">
    <property type="entry name" value="ApeA_NTD"/>
</dbReference>
<dbReference type="InterPro" id="IPR041229">
    <property type="entry name" value="HEPN_Apea"/>
</dbReference>
<dbReference type="Pfam" id="PF18862">
    <property type="entry name" value="ApeA_NTD1"/>
    <property type="match status" value="1"/>
</dbReference>
<evidence type="ECO:0000313" key="3">
    <source>
        <dbReference type="EMBL" id="SDH49860.1"/>
    </source>
</evidence>
<dbReference type="EMBL" id="FNCG01000010">
    <property type="protein sequence ID" value="SDH49860.1"/>
    <property type="molecule type" value="Genomic_DNA"/>
</dbReference>
<dbReference type="STRING" id="551996.SAMN05192573_11060"/>
<dbReference type="Proteomes" id="UP000199705">
    <property type="component" value="Unassembled WGS sequence"/>
</dbReference>
<evidence type="ECO:0000259" key="2">
    <source>
        <dbReference type="Pfam" id="PF18862"/>
    </source>
</evidence>
<feature type="domain" description="ApeA N-terminal" evidence="2">
    <location>
        <begin position="40"/>
        <end position="287"/>
    </location>
</feature>
<evidence type="ECO:0000313" key="4">
    <source>
        <dbReference type="Proteomes" id="UP000199705"/>
    </source>
</evidence>
<organism evidence="3 4">
    <name type="scientific">Mucilaginibacter gossypii</name>
    <dbReference type="NCBI Taxonomy" id="551996"/>
    <lineage>
        <taxon>Bacteria</taxon>
        <taxon>Pseudomonadati</taxon>
        <taxon>Bacteroidota</taxon>
        <taxon>Sphingobacteriia</taxon>
        <taxon>Sphingobacteriales</taxon>
        <taxon>Sphingobacteriaceae</taxon>
        <taxon>Mucilaginibacter</taxon>
    </lineage>
</organism>
<dbReference type="RefSeq" id="WP_091170519.1">
    <property type="nucleotide sequence ID" value="NZ_FNCG01000010.1"/>
</dbReference>
<name>A0A1G8CY74_9SPHI</name>
<reference evidence="4" key="1">
    <citation type="submission" date="2016-10" db="EMBL/GenBank/DDBJ databases">
        <authorList>
            <person name="Varghese N."/>
            <person name="Submissions S."/>
        </authorList>
    </citation>
    <scope>NUCLEOTIDE SEQUENCE [LARGE SCALE GENOMIC DNA]</scope>
    <source>
        <strain evidence="4">Gh-67</strain>
    </source>
</reference>
<keyword evidence="4" id="KW-1185">Reference proteome</keyword>
<protein>
    <submittedName>
        <fullName evidence="3">Uncharacterized protein</fullName>
    </submittedName>
</protein>
<sequence>MTRAAGNGILYNSHPHFIAYRTAIPTFTSKQYLVLMELTTGYFWDPIEKDVKVFGEMTVNESGDRFDLKLYGMVKCLEGAMWHINYHEAIAVLHGFTTSKECLSLFNLRVEHYENLSHETDPHALSRKSTVITMRFESYILSSNHFFLGNEEFRCPQLKFLPQFSEELDEDGNFSSNYENVRFTDDDFLEKRGDSLSYKLHGRDGIEIPYAGGQLHYTGSFGSLPLMPRNILHIEKNYCFRFKFSTPLTFSDLHAFLKKNRAFFTLMTGTYLALEEIRIDAGQPHWHTFNGSFNKRNTYYPGGFPPKNRMLYLTDLITGDYFNIFLDLYPDIELPLRHYLNFIENDKDDPEQDLLSLVAALEIMFNKTHQAVNSQIGELSKVATEVLALPGIKSHQRDFLLEFRKGTKLKAFRIRDKLTKLIDDSETLTKLVKDSGAFTEKVLSARHYLVHEADMSNNELISNILMLRKANMKLKIILEYYLLLYLKIPKDTIEERIYLILPNHVQYMA</sequence>
<proteinExistence type="predicted"/>
<feature type="domain" description="Apea-like HEPN" evidence="1">
    <location>
        <begin position="401"/>
        <end position="491"/>
    </location>
</feature>
<gene>
    <name evidence="3" type="ORF">SAMN05192573_11060</name>
</gene>
<dbReference type="Pfam" id="PF18739">
    <property type="entry name" value="HEPN_Apea"/>
    <property type="match status" value="1"/>
</dbReference>
<accession>A0A1G8CY74</accession>
<dbReference type="AlphaFoldDB" id="A0A1G8CY74"/>